<dbReference type="OrthoDB" id="532420at2759"/>
<dbReference type="EC" id="2.7.7.23" evidence="3"/>
<comment type="pathway">
    <text evidence="1">Nucleotide-sugar biosynthesis; UDP-N-acetyl-alpha-D-glucosamine biosynthesis; UDP-N-acetyl-alpha-D-glucosamine from N-acetyl-alpha-D-glucosamine 1-phosphate: step 1/1.</text>
</comment>
<evidence type="ECO:0000256" key="5">
    <source>
        <dbReference type="ARBA" id="ARBA00022695"/>
    </source>
</evidence>
<name>A0A811KT14_9BILA</name>
<dbReference type="EMBL" id="CAJFCW020000004">
    <property type="protein sequence ID" value="CAG9110363.1"/>
    <property type="molecule type" value="Genomic_DNA"/>
</dbReference>
<dbReference type="Gene3D" id="3.90.550.10">
    <property type="entry name" value="Spore Coat Polysaccharide Biosynthesis Protein SpsA, Chain A"/>
    <property type="match status" value="1"/>
</dbReference>
<evidence type="ECO:0000256" key="2">
    <source>
        <dbReference type="ARBA" id="ARBA00010401"/>
    </source>
</evidence>
<dbReference type="Proteomes" id="UP000783686">
    <property type="component" value="Unassembled WGS sequence"/>
</dbReference>
<evidence type="ECO:0000256" key="1">
    <source>
        <dbReference type="ARBA" id="ARBA00005208"/>
    </source>
</evidence>
<keyword evidence="5" id="KW-0548">Nucleotidyltransferase</keyword>
<evidence type="ECO:0000256" key="3">
    <source>
        <dbReference type="ARBA" id="ARBA00012457"/>
    </source>
</evidence>
<keyword evidence="8" id="KW-1185">Reference proteome</keyword>
<evidence type="ECO:0000313" key="8">
    <source>
        <dbReference type="Proteomes" id="UP000614601"/>
    </source>
</evidence>
<protein>
    <recommendedName>
        <fullName evidence="3">UDP-N-acetylglucosamine diphosphorylase</fullName>
        <ecNumber evidence="3">2.7.7.23</ecNumber>
    </recommendedName>
</protein>
<gene>
    <name evidence="7" type="ORF">BOKJ2_LOCUS7617</name>
</gene>
<sequence>MILAFDMDFVLDINDDFMELKDPNVIPGVVQYEKGVHVYHKQDKSEKRNYGQIKNDRYIVRADLKDHEQSFKRKGLEIISKGQLCVLVLCGGQATRLGADRPKGTFDLGLEGPNQTLLQLQALQIVRLKALAKKLYPSSTPRIMWYVMVSKSTRSLIVQHLGEIRKKLDMDWDDIVVFEQKEIPALSFDGLPFKQEDGNIFLAPNGNGGIYDSLKEHIIDMHFAGVKYVHAYCVDNILCRVGDPVFLGAVATQLADCAAKVVEKKEPSEKVGVICTEKGRHTVVEYSELPQELATQRTEDGKLKFRAGSIANHIFTLDFLKKVCEVPLPYHIARKKVPYYDEEKKQQVTPTEPNGVKLERFIFDVFQASESFMVYQVERSDEFSPLKNADSVGVDCPSTCREDLKTLYRKWLQKAGIDEAEYTGFEYLTPYLTYEGEDLTLERFQQAKQEIKASSE</sequence>
<comment type="catalytic activity">
    <reaction evidence="6">
        <text>N-acetyl-alpha-D-glucosamine 1-phosphate + UTP + H(+) = UDP-N-acetyl-alpha-D-glucosamine + diphosphate</text>
        <dbReference type="Rhea" id="RHEA:13509"/>
        <dbReference type="ChEBI" id="CHEBI:15378"/>
        <dbReference type="ChEBI" id="CHEBI:33019"/>
        <dbReference type="ChEBI" id="CHEBI:46398"/>
        <dbReference type="ChEBI" id="CHEBI:57705"/>
        <dbReference type="ChEBI" id="CHEBI:57776"/>
        <dbReference type="EC" id="2.7.7.23"/>
    </reaction>
</comment>
<dbReference type="PANTHER" id="PTHR11952">
    <property type="entry name" value="UDP- GLUCOSE PYROPHOSPHORYLASE"/>
    <property type="match status" value="1"/>
</dbReference>
<evidence type="ECO:0000313" key="7">
    <source>
        <dbReference type="EMBL" id="CAD5218407.1"/>
    </source>
</evidence>
<dbReference type="GO" id="GO:0003977">
    <property type="term" value="F:UDP-N-acetylglucosamine diphosphorylase activity"/>
    <property type="evidence" value="ECO:0007669"/>
    <property type="project" value="UniProtKB-EC"/>
</dbReference>
<dbReference type="SUPFAM" id="SSF53448">
    <property type="entry name" value="Nucleotide-diphospho-sugar transferases"/>
    <property type="match status" value="1"/>
</dbReference>
<organism evidence="7 8">
    <name type="scientific">Bursaphelenchus okinawaensis</name>
    <dbReference type="NCBI Taxonomy" id="465554"/>
    <lineage>
        <taxon>Eukaryota</taxon>
        <taxon>Metazoa</taxon>
        <taxon>Ecdysozoa</taxon>
        <taxon>Nematoda</taxon>
        <taxon>Chromadorea</taxon>
        <taxon>Rhabditida</taxon>
        <taxon>Tylenchina</taxon>
        <taxon>Tylenchomorpha</taxon>
        <taxon>Aphelenchoidea</taxon>
        <taxon>Aphelenchoididae</taxon>
        <taxon>Bursaphelenchus</taxon>
    </lineage>
</organism>
<evidence type="ECO:0000256" key="6">
    <source>
        <dbReference type="ARBA" id="ARBA00048493"/>
    </source>
</evidence>
<keyword evidence="4" id="KW-0808">Transferase</keyword>
<evidence type="ECO:0000256" key="4">
    <source>
        <dbReference type="ARBA" id="ARBA00022679"/>
    </source>
</evidence>
<dbReference type="InterPro" id="IPR039741">
    <property type="entry name" value="UDP-sugar_pyrophosphorylase"/>
</dbReference>
<reference evidence="7" key="1">
    <citation type="submission" date="2020-09" db="EMBL/GenBank/DDBJ databases">
        <authorList>
            <person name="Kikuchi T."/>
        </authorList>
    </citation>
    <scope>NUCLEOTIDE SEQUENCE</scope>
    <source>
        <strain evidence="7">SH1</strain>
    </source>
</reference>
<dbReference type="EMBL" id="CAJFDH010000004">
    <property type="protein sequence ID" value="CAD5218407.1"/>
    <property type="molecule type" value="Genomic_DNA"/>
</dbReference>
<dbReference type="PANTHER" id="PTHR11952:SF2">
    <property type="entry name" value="LD24639P"/>
    <property type="match status" value="1"/>
</dbReference>
<dbReference type="InterPro" id="IPR029044">
    <property type="entry name" value="Nucleotide-diphossugar_trans"/>
</dbReference>
<accession>A0A811KT14</accession>
<dbReference type="AlphaFoldDB" id="A0A811KT14"/>
<proteinExistence type="inferred from homology"/>
<comment type="similarity">
    <text evidence="2">Belongs to the UDPGP type 1 family.</text>
</comment>
<comment type="caution">
    <text evidence="7">The sequence shown here is derived from an EMBL/GenBank/DDBJ whole genome shotgun (WGS) entry which is preliminary data.</text>
</comment>
<dbReference type="Pfam" id="PF01704">
    <property type="entry name" value="UDPGP"/>
    <property type="match status" value="1"/>
</dbReference>
<dbReference type="Proteomes" id="UP000614601">
    <property type="component" value="Unassembled WGS sequence"/>
</dbReference>
<dbReference type="InterPro" id="IPR002618">
    <property type="entry name" value="UDPGP_fam"/>
</dbReference>